<dbReference type="PROSITE" id="PS50283">
    <property type="entry name" value="NA_SOLUT_SYMP_3"/>
    <property type="match status" value="1"/>
</dbReference>
<dbReference type="GO" id="GO:0006811">
    <property type="term" value="P:monoatomic ion transport"/>
    <property type="evidence" value="ECO:0007669"/>
    <property type="project" value="UniProtKB-KW"/>
</dbReference>
<dbReference type="RefSeq" id="WP_092065836.1">
    <property type="nucleotide sequence ID" value="NZ_FNIN01000010.1"/>
</dbReference>
<dbReference type="Gene3D" id="1.20.1730.10">
    <property type="entry name" value="Sodium/glucose cotransporter"/>
    <property type="match status" value="1"/>
</dbReference>
<evidence type="ECO:0000256" key="5">
    <source>
        <dbReference type="ARBA" id="ARBA00022692"/>
    </source>
</evidence>
<dbReference type="Proteomes" id="UP000199602">
    <property type="component" value="Unassembled WGS sequence"/>
</dbReference>
<name>A0A1H0EYS3_9BACT</name>
<dbReference type="PANTHER" id="PTHR48086">
    <property type="entry name" value="SODIUM/PROLINE SYMPORTER-RELATED"/>
    <property type="match status" value="1"/>
</dbReference>
<reference evidence="13 14" key="1">
    <citation type="submission" date="2016-10" db="EMBL/GenBank/DDBJ databases">
        <authorList>
            <person name="de Groot N.N."/>
        </authorList>
    </citation>
    <scope>NUCLEOTIDE SEQUENCE [LARGE SCALE GENOMIC DNA]</scope>
    <source>
        <strain evidence="13 14">DSM 15269</strain>
    </source>
</reference>
<comment type="subcellular location">
    <subcellularLocation>
        <location evidence="1">Cell membrane</location>
        <topology evidence="1">Multi-pass membrane protein</topology>
    </subcellularLocation>
</comment>
<organism evidence="13 14">
    <name type="scientific">Desulfonauticus submarinus</name>
    <dbReference type="NCBI Taxonomy" id="206665"/>
    <lineage>
        <taxon>Bacteria</taxon>
        <taxon>Pseudomonadati</taxon>
        <taxon>Thermodesulfobacteriota</taxon>
        <taxon>Desulfovibrionia</taxon>
        <taxon>Desulfovibrionales</taxon>
        <taxon>Desulfonauticaceae</taxon>
        <taxon>Desulfonauticus</taxon>
    </lineage>
</organism>
<proteinExistence type="inferred from homology"/>
<sequence length="524" mass="56807">MEMGYQVPITALFLIGIMLTFTVITTWIFRIQKTSADYYLAGRKVNSFINASAISSDYLSAASFLGVAGIAFLKGFDGIIFAFGFFVGYIALLLFLASPLRKFGKYTVPDFVSERFHSKTARVLGVIGVLFISLFYMAPQMLGAGKVMGLLLNMEYKTAIIVIALIITTYVSVGGMKGTTINQLVQFWILFGAMFLLAFIPFVLKGYTYTDVINFLHSLNTTEPITGKAFVGSSYTAPGYWLTNLKDTFSLLLALMFGTAGLPHILVRFYTAPDGKAARRTVIYVLILIGTFYILSPYVGHVIRYIFMQSEKLGLPSHLTMWLAKNGKNLAVPVAGSYFGGQILLGIVVAGAFAAILSTVAGLIIACAGAIGHDLVVNIFNPNMPERSRVKIARISSIIVGLLGIPLGFAAENLQIAVLVGLAFAIAASTFFPVLVMGIWWPKMTKNGAIAGLLTGILGSFIMILGKNYLPIALQFKNPGGFVMIFTFAAIIIFSKLEYAQKGDAAIPHDVDKVMTVLHGAEHN</sequence>
<dbReference type="CDD" id="cd11480">
    <property type="entry name" value="SLC5sbd_u4"/>
    <property type="match status" value="1"/>
</dbReference>
<dbReference type="PANTHER" id="PTHR48086:SF6">
    <property type="entry name" value="CATION_ACETATE SYMPORTER ACTP"/>
    <property type="match status" value="1"/>
</dbReference>
<feature type="transmembrane region" description="Helical" evidence="12">
    <location>
        <begin position="282"/>
        <end position="307"/>
    </location>
</feature>
<feature type="transmembrane region" description="Helical" evidence="12">
    <location>
        <begin position="249"/>
        <end position="270"/>
    </location>
</feature>
<dbReference type="InterPro" id="IPR050277">
    <property type="entry name" value="Sodium:Solute_Symporter"/>
</dbReference>
<feature type="transmembrane region" description="Helical" evidence="12">
    <location>
        <begin position="448"/>
        <end position="466"/>
    </location>
</feature>
<protein>
    <submittedName>
        <fullName evidence="13">Cation/acetate symporter</fullName>
    </submittedName>
</protein>
<feature type="transmembrane region" description="Helical" evidence="12">
    <location>
        <begin position="79"/>
        <end position="100"/>
    </location>
</feature>
<dbReference type="GO" id="GO:0015293">
    <property type="term" value="F:symporter activity"/>
    <property type="evidence" value="ECO:0007669"/>
    <property type="project" value="UniProtKB-KW"/>
</dbReference>
<evidence type="ECO:0000256" key="4">
    <source>
        <dbReference type="ARBA" id="ARBA00022475"/>
    </source>
</evidence>
<dbReference type="GO" id="GO:0006847">
    <property type="term" value="P:plasma membrane acetate transport"/>
    <property type="evidence" value="ECO:0007669"/>
    <property type="project" value="TreeGrafter"/>
</dbReference>
<dbReference type="InterPro" id="IPR018212">
    <property type="entry name" value="Na/solute_symporter_CS"/>
</dbReference>
<dbReference type="EMBL" id="FNIN01000010">
    <property type="protein sequence ID" value="SDN87483.1"/>
    <property type="molecule type" value="Genomic_DNA"/>
</dbReference>
<feature type="transmembrane region" description="Helical" evidence="12">
    <location>
        <begin position="187"/>
        <end position="204"/>
    </location>
</feature>
<dbReference type="STRING" id="206665.SAMN04488516_1104"/>
<evidence type="ECO:0000313" key="13">
    <source>
        <dbReference type="EMBL" id="SDN87483.1"/>
    </source>
</evidence>
<feature type="transmembrane region" description="Helical" evidence="12">
    <location>
        <begin position="121"/>
        <end position="138"/>
    </location>
</feature>
<evidence type="ECO:0000256" key="10">
    <source>
        <dbReference type="ARBA" id="ARBA00023136"/>
    </source>
</evidence>
<keyword evidence="6" id="KW-0769">Symport</keyword>
<accession>A0A1H0EYS3</accession>
<comment type="similarity">
    <text evidence="2 11">Belongs to the sodium:solute symporter (SSF) (TC 2.A.21) family.</text>
</comment>
<evidence type="ECO:0000256" key="11">
    <source>
        <dbReference type="RuleBase" id="RU362091"/>
    </source>
</evidence>
<gene>
    <name evidence="13" type="ORF">SAMN04488516_1104</name>
</gene>
<dbReference type="InterPro" id="IPR001734">
    <property type="entry name" value="Na/solute_symporter"/>
</dbReference>
<keyword evidence="7 12" id="KW-1133">Transmembrane helix</keyword>
<evidence type="ECO:0000256" key="1">
    <source>
        <dbReference type="ARBA" id="ARBA00004651"/>
    </source>
</evidence>
<evidence type="ECO:0000256" key="2">
    <source>
        <dbReference type="ARBA" id="ARBA00006434"/>
    </source>
</evidence>
<evidence type="ECO:0000313" key="14">
    <source>
        <dbReference type="Proteomes" id="UP000199602"/>
    </source>
</evidence>
<feature type="transmembrane region" description="Helical" evidence="12">
    <location>
        <begin position="6"/>
        <end position="29"/>
    </location>
</feature>
<evidence type="ECO:0000256" key="7">
    <source>
        <dbReference type="ARBA" id="ARBA00022989"/>
    </source>
</evidence>
<keyword evidence="5 12" id="KW-0812">Transmembrane</keyword>
<dbReference type="Pfam" id="PF00474">
    <property type="entry name" value="SSF"/>
    <property type="match status" value="1"/>
</dbReference>
<dbReference type="OrthoDB" id="9764416at2"/>
<keyword evidence="3" id="KW-0813">Transport</keyword>
<feature type="transmembrane region" description="Helical" evidence="12">
    <location>
        <begin position="472"/>
        <end position="494"/>
    </location>
</feature>
<keyword evidence="4" id="KW-1003">Cell membrane</keyword>
<dbReference type="InterPro" id="IPR038377">
    <property type="entry name" value="Na/Glc_symporter_sf"/>
</dbReference>
<evidence type="ECO:0000256" key="8">
    <source>
        <dbReference type="ARBA" id="ARBA00023053"/>
    </source>
</evidence>
<feature type="transmembrane region" description="Helical" evidence="12">
    <location>
        <begin position="343"/>
        <end position="371"/>
    </location>
</feature>
<evidence type="ECO:0000256" key="6">
    <source>
        <dbReference type="ARBA" id="ARBA00022847"/>
    </source>
</evidence>
<feature type="transmembrane region" description="Helical" evidence="12">
    <location>
        <begin position="392"/>
        <end position="410"/>
    </location>
</feature>
<evidence type="ECO:0000256" key="12">
    <source>
        <dbReference type="SAM" id="Phobius"/>
    </source>
</evidence>
<feature type="transmembrane region" description="Helical" evidence="12">
    <location>
        <begin position="158"/>
        <end position="175"/>
    </location>
</feature>
<dbReference type="NCBIfam" id="TIGR00813">
    <property type="entry name" value="sss"/>
    <property type="match status" value="1"/>
</dbReference>
<keyword evidence="10 12" id="KW-0472">Membrane</keyword>
<keyword evidence="9" id="KW-0406">Ion transport</keyword>
<keyword evidence="8" id="KW-0915">Sodium</keyword>
<feature type="transmembrane region" description="Helical" evidence="12">
    <location>
        <begin position="416"/>
        <end position="441"/>
    </location>
</feature>
<evidence type="ECO:0000256" key="9">
    <source>
        <dbReference type="ARBA" id="ARBA00023065"/>
    </source>
</evidence>
<dbReference type="PROSITE" id="PS00457">
    <property type="entry name" value="NA_SOLUT_SYMP_2"/>
    <property type="match status" value="1"/>
</dbReference>
<evidence type="ECO:0000256" key="3">
    <source>
        <dbReference type="ARBA" id="ARBA00022448"/>
    </source>
</evidence>
<dbReference type="GO" id="GO:0005886">
    <property type="term" value="C:plasma membrane"/>
    <property type="evidence" value="ECO:0007669"/>
    <property type="project" value="UniProtKB-SubCell"/>
</dbReference>
<dbReference type="AlphaFoldDB" id="A0A1H0EYS3"/>
<keyword evidence="14" id="KW-1185">Reference proteome</keyword>
<dbReference type="GO" id="GO:0015123">
    <property type="term" value="F:acetate transmembrane transporter activity"/>
    <property type="evidence" value="ECO:0007669"/>
    <property type="project" value="TreeGrafter"/>
</dbReference>